<organism evidence="2 3">
    <name type="scientific">Albidovulum inexpectatum</name>
    <dbReference type="NCBI Taxonomy" id="196587"/>
    <lineage>
        <taxon>Bacteria</taxon>
        <taxon>Pseudomonadati</taxon>
        <taxon>Pseudomonadota</taxon>
        <taxon>Alphaproteobacteria</taxon>
        <taxon>Rhodobacterales</taxon>
        <taxon>Paracoccaceae</taxon>
        <taxon>Albidovulum</taxon>
    </lineage>
</organism>
<dbReference type="Proteomes" id="UP000239736">
    <property type="component" value="Unassembled WGS sequence"/>
</dbReference>
<gene>
    <name evidence="2" type="ORF">LV82_02440</name>
</gene>
<evidence type="ECO:0000259" key="1">
    <source>
        <dbReference type="Pfam" id="PF13403"/>
    </source>
</evidence>
<evidence type="ECO:0000313" key="3">
    <source>
        <dbReference type="Proteomes" id="UP000239736"/>
    </source>
</evidence>
<dbReference type="EMBL" id="PRDS01000008">
    <property type="protein sequence ID" value="PPB79883.1"/>
    <property type="molecule type" value="Genomic_DNA"/>
</dbReference>
<dbReference type="Pfam" id="PF13403">
    <property type="entry name" value="Hint_2"/>
    <property type="match status" value="1"/>
</dbReference>
<comment type="caution">
    <text evidence="2">The sequence shown here is derived from an EMBL/GenBank/DDBJ whole genome shotgun (WGS) entry which is preliminary data.</text>
</comment>
<evidence type="ECO:0000313" key="2">
    <source>
        <dbReference type="EMBL" id="PPB79883.1"/>
    </source>
</evidence>
<protein>
    <submittedName>
        <fullName evidence="2">Hint domain-containing protein</fullName>
    </submittedName>
</protein>
<accession>A0A2S5JEI5</accession>
<sequence length="211" mass="21949">MVGHGDQSGTRLCRRYRISTLLPDGSILDRVEIAPAEPPFESAFAAMGAGCMIATPTGSIAAIDLMPGTTVCTAQGATARVLWVGSVTIHPAEAEAGGSCLFRVVAGAFGPQTPETDLLLGQGALLATGPAGPLERARDIVDGDSIIATRPISPVSLHQVVLDRPGLLKVSGLYLAPGKTDPGTRRFRRAEDRRRFAELFAGLCLSGMNAA</sequence>
<name>A0A2S5JEI5_9RHOB</name>
<reference evidence="2 3" key="1">
    <citation type="submission" date="2018-01" db="EMBL/GenBank/DDBJ databases">
        <title>Genomic Encyclopedia of Archaeal and Bacterial Type Strains, Phase II (KMG-II): from individual species to whole genera.</title>
        <authorList>
            <person name="Goeker M."/>
        </authorList>
    </citation>
    <scope>NUCLEOTIDE SEQUENCE [LARGE SCALE GENOMIC DNA]</scope>
    <source>
        <strain evidence="2 3">DSM 12048</strain>
    </source>
</reference>
<dbReference type="AlphaFoldDB" id="A0A2S5JEI5"/>
<feature type="domain" description="Hedgehog/Intein (Hint)" evidence="1">
    <location>
        <begin position="49"/>
        <end position="173"/>
    </location>
</feature>
<proteinExistence type="predicted"/>
<keyword evidence="3" id="KW-1185">Reference proteome</keyword>
<dbReference type="InterPro" id="IPR028992">
    <property type="entry name" value="Hedgehog/Intein_dom"/>
</dbReference>